<feature type="signal peptide" evidence="2">
    <location>
        <begin position="1"/>
        <end position="27"/>
    </location>
</feature>
<dbReference type="CDD" id="cd13530">
    <property type="entry name" value="PBP2_peptides_like"/>
    <property type="match status" value="1"/>
</dbReference>
<dbReference type="Pfam" id="PF00497">
    <property type="entry name" value="SBP_bac_3"/>
    <property type="match status" value="1"/>
</dbReference>
<dbReference type="PROSITE" id="PS51257">
    <property type="entry name" value="PROKAR_LIPOPROTEIN"/>
    <property type="match status" value="1"/>
</dbReference>
<evidence type="ECO:0000256" key="1">
    <source>
        <dbReference type="ARBA" id="ARBA00022729"/>
    </source>
</evidence>
<reference evidence="4 5" key="1">
    <citation type="submission" date="2019-07" db="EMBL/GenBank/DDBJ databases">
        <title>Rhodococcus cavernicolus sp. nov., isolated from a cave.</title>
        <authorList>
            <person name="Lee S.D."/>
        </authorList>
    </citation>
    <scope>NUCLEOTIDE SEQUENCE [LARGE SCALE GENOMIC DNA]</scope>
    <source>
        <strain evidence="4 5">C1-24</strain>
    </source>
</reference>
<comment type="caution">
    <text evidence="4">The sequence shown here is derived from an EMBL/GenBank/DDBJ whole genome shotgun (WGS) entry which is preliminary data.</text>
</comment>
<dbReference type="EMBL" id="VLNY01000011">
    <property type="protein sequence ID" value="KAA0021173.1"/>
    <property type="molecule type" value="Genomic_DNA"/>
</dbReference>
<protein>
    <submittedName>
        <fullName evidence="4">Amino acid ABC transporter substrate-binding protein</fullName>
    </submittedName>
</protein>
<accession>A0A5A7S962</accession>
<sequence length="305" mass="31621">MPPSAGRRVAILAVALATLVSVSGCSGSEQPGTAVAQSTTLRPAFTKLPPTGASDDCGPQSGTTVVPGQLTIATDDPAYAPWFENNDPSNGKGFEGAVAKAVADKLGYVGDAVRFTSVPFDQALAPGPKNFDFDINQVTILDDRRAAVDFSSPYYAVAQSVVAMSNTPAAQARTLADLSGFRLGAQRGSTSVAAITDALRPGMTPIEFATTDDAKVALQEGEIDALVVDIPTAFQIVENQIPGSILVGQFPRPNEVTEFFGLVLAKNSKLTVCASAAVDALYADGTLERLAGQWIADTAGARILE</sequence>
<dbReference type="RefSeq" id="WP_149432006.1">
    <property type="nucleotide sequence ID" value="NZ_VLNY01000011.1"/>
</dbReference>
<dbReference type="Gene3D" id="3.40.190.10">
    <property type="entry name" value="Periplasmic binding protein-like II"/>
    <property type="match status" value="2"/>
</dbReference>
<feature type="chain" id="PRO_5039167529" evidence="2">
    <location>
        <begin position="28"/>
        <end position="305"/>
    </location>
</feature>
<name>A0A5A7S962_9NOCA</name>
<dbReference type="Proteomes" id="UP000322244">
    <property type="component" value="Unassembled WGS sequence"/>
</dbReference>
<dbReference type="PANTHER" id="PTHR35936">
    <property type="entry name" value="MEMBRANE-BOUND LYTIC MUREIN TRANSGLYCOSYLASE F"/>
    <property type="match status" value="1"/>
</dbReference>
<dbReference type="OrthoDB" id="8454826at2"/>
<dbReference type="SUPFAM" id="SSF53850">
    <property type="entry name" value="Periplasmic binding protein-like II"/>
    <property type="match status" value="1"/>
</dbReference>
<proteinExistence type="predicted"/>
<dbReference type="PANTHER" id="PTHR35936:SF17">
    <property type="entry name" value="ARGININE-BINDING EXTRACELLULAR PROTEIN ARTP"/>
    <property type="match status" value="1"/>
</dbReference>
<evidence type="ECO:0000259" key="3">
    <source>
        <dbReference type="SMART" id="SM00062"/>
    </source>
</evidence>
<evidence type="ECO:0000256" key="2">
    <source>
        <dbReference type="SAM" id="SignalP"/>
    </source>
</evidence>
<organism evidence="4 5">
    <name type="scientific">Antrihabitans cavernicola</name>
    <dbReference type="NCBI Taxonomy" id="2495913"/>
    <lineage>
        <taxon>Bacteria</taxon>
        <taxon>Bacillati</taxon>
        <taxon>Actinomycetota</taxon>
        <taxon>Actinomycetes</taxon>
        <taxon>Mycobacteriales</taxon>
        <taxon>Nocardiaceae</taxon>
        <taxon>Antrihabitans</taxon>
    </lineage>
</organism>
<feature type="domain" description="Solute-binding protein family 3/N-terminal" evidence="3">
    <location>
        <begin position="69"/>
        <end position="297"/>
    </location>
</feature>
<dbReference type="SMART" id="SM00062">
    <property type="entry name" value="PBPb"/>
    <property type="match status" value="1"/>
</dbReference>
<gene>
    <name evidence="4" type="ORF">FOY51_19865</name>
</gene>
<dbReference type="AlphaFoldDB" id="A0A5A7S962"/>
<evidence type="ECO:0000313" key="4">
    <source>
        <dbReference type="EMBL" id="KAA0021173.1"/>
    </source>
</evidence>
<evidence type="ECO:0000313" key="5">
    <source>
        <dbReference type="Proteomes" id="UP000322244"/>
    </source>
</evidence>
<dbReference type="InterPro" id="IPR001638">
    <property type="entry name" value="Solute-binding_3/MltF_N"/>
</dbReference>
<keyword evidence="1 2" id="KW-0732">Signal</keyword>
<keyword evidence="5" id="KW-1185">Reference proteome</keyword>